<dbReference type="RefSeq" id="WP_382270283.1">
    <property type="nucleotide sequence ID" value="NZ_JBHTBU010000001.1"/>
</dbReference>
<feature type="compositionally biased region" description="Low complexity" evidence="1">
    <location>
        <begin position="159"/>
        <end position="175"/>
    </location>
</feature>
<dbReference type="Proteomes" id="UP001596542">
    <property type="component" value="Unassembled WGS sequence"/>
</dbReference>
<evidence type="ECO:0000313" key="3">
    <source>
        <dbReference type="Proteomes" id="UP001596542"/>
    </source>
</evidence>
<proteinExistence type="predicted"/>
<feature type="region of interest" description="Disordered" evidence="1">
    <location>
        <begin position="12"/>
        <end position="39"/>
    </location>
</feature>
<sequence>MAAEEFFARWAKKNADASKSPEPVPNESTGAVVGDAAPTTDALPEAQALPTMDDVARLTHDSDYSGFMAQGVDESVKRSAMKKLFTDPHFNIMDGLDVYIEDFNKFEPMTPAFIAGLSHAKGLMDPLSQLKSPLMKLLDMQPQTTKELPEASATETAEDIAAPVAAATDAANTETPPEDAAGKTEHDTNSSEEPNAASRVADN</sequence>
<dbReference type="Pfam" id="PF11748">
    <property type="entry name" value="DUF3306"/>
    <property type="match status" value="1"/>
</dbReference>
<evidence type="ECO:0000256" key="1">
    <source>
        <dbReference type="SAM" id="MobiDB-lite"/>
    </source>
</evidence>
<accession>A0ABW2I866</accession>
<protein>
    <submittedName>
        <fullName evidence="2">DUF3306 domain-containing protein</fullName>
    </submittedName>
</protein>
<keyword evidence="3" id="KW-1185">Reference proteome</keyword>
<comment type="caution">
    <text evidence="2">The sequence shown here is derived from an EMBL/GenBank/DDBJ whole genome shotgun (WGS) entry which is preliminary data.</text>
</comment>
<dbReference type="InterPro" id="IPR021735">
    <property type="entry name" value="DUF3306"/>
</dbReference>
<dbReference type="EMBL" id="JBHTBU010000001">
    <property type="protein sequence ID" value="MFC7287172.1"/>
    <property type="molecule type" value="Genomic_DNA"/>
</dbReference>
<gene>
    <name evidence="2" type="ORF">ACFQPC_03895</name>
</gene>
<organism evidence="2 3">
    <name type="scientific">Herminiimonas glaciei</name>
    <dbReference type="NCBI Taxonomy" id="523788"/>
    <lineage>
        <taxon>Bacteria</taxon>
        <taxon>Pseudomonadati</taxon>
        <taxon>Pseudomonadota</taxon>
        <taxon>Betaproteobacteria</taxon>
        <taxon>Burkholderiales</taxon>
        <taxon>Oxalobacteraceae</taxon>
        <taxon>Herminiimonas</taxon>
    </lineage>
</organism>
<reference evidence="3" key="1">
    <citation type="journal article" date="2019" name="Int. J. Syst. Evol. Microbiol.">
        <title>The Global Catalogue of Microorganisms (GCM) 10K type strain sequencing project: providing services to taxonomists for standard genome sequencing and annotation.</title>
        <authorList>
            <consortium name="The Broad Institute Genomics Platform"/>
            <consortium name="The Broad Institute Genome Sequencing Center for Infectious Disease"/>
            <person name="Wu L."/>
            <person name="Ma J."/>
        </authorList>
    </citation>
    <scope>NUCLEOTIDE SEQUENCE [LARGE SCALE GENOMIC DNA]</scope>
    <source>
        <strain evidence="3">KACC 12508</strain>
    </source>
</reference>
<feature type="region of interest" description="Disordered" evidence="1">
    <location>
        <begin position="143"/>
        <end position="203"/>
    </location>
</feature>
<evidence type="ECO:0000313" key="2">
    <source>
        <dbReference type="EMBL" id="MFC7287172.1"/>
    </source>
</evidence>
<feature type="compositionally biased region" description="Basic and acidic residues" evidence="1">
    <location>
        <begin position="180"/>
        <end position="189"/>
    </location>
</feature>
<name>A0ABW2I866_9BURK</name>